<dbReference type="Proteomes" id="UP000188597">
    <property type="component" value="Unassembled WGS sequence"/>
</dbReference>
<feature type="compositionally biased region" description="Low complexity" evidence="1">
    <location>
        <begin position="115"/>
        <end position="128"/>
    </location>
</feature>
<dbReference type="Gene3D" id="2.60.120.260">
    <property type="entry name" value="Galactose-binding domain-like"/>
    <property type="match status" value="1"/>
</dbReference>
<dbReference type="InterPro" id="IPR008979">
    <property type="entry name" value="Galactose-bd-like_sf"/>
</dbReference>
<gene>
    <name evidence="2" type="ORF">UN64_19575</name>
</gene>
<evidence type="ECO:0008006" key="4">
    <source>
        <dbReference type="Google" id="ProtNLM"/>
    </source>
</evidence>
<evidence type="ECO:0000313" key="2">
    <source>
        <dbReference type="EMBL" id="OOE06997.1"/>
    </source>
</evidence>
<feature type="region of interest" description="Disordered" evidence="1">
    <location>
        <begin position="104"/>
        <end position="128"/>
    </location>
</feature>
<protein>
    <recommendedName>
        <fullName evidence="4">NodB homology domain-containing protein</fullName>
    </recommendedName>
</protein>
<dbReference type="Gene3D" id="3.20.20.370">
    <property type="entry name" value="Glycoside hydrolase/deacetylase"/>
    <property type="match status" value="1"/>
</dbReference>
<dbReference type="AlphaFoldDB" id="A0A1V3FZ79"/>
<dbReference type="SUPFAM" id="SSF88713">
    <property type="entry name" value="Glycoside hydrolase/deacetylase"/>
    <property type="match status" value="1"/>
</dbReference>
<organism evidence="2 3">
    <name type="scientific">Fictibacillus arsenicus</name>
    <dbReference type="NCBI Taxonomy" id="255247"/>
    <lineage>
        <taxon>Bacteria</taxon>
        <taxon>Bacillati</taxon>
        <taxon>Bacillota</taxon>
        <taxon>Bacilli</taxon>
        <taxon>Bacillales</taxon>
        <taxon>Fictibacillaceae</taxon>
        <taxon>Fictibacillus</taxon>
    </lineage>
</organism>
<dbReference type="InterPro" id="IPR011330">
    <property type="entry name" value="Glyco_hydro/deAcase_b/a-brl"/>
</dbReference>
<dbReference type="RefSeq" id="WP_216352802.1">
    <property type="nucleotide sequence ID" value="NZ_MQMF01000013.1"/>
</dbReference>
<dbReference type="GO" id="GO:0005975">
    <property type="term" value="P:carbohydrate metabolic process"/>
    <property type="evidence" value="ECO:0007669"/>
    <property type="project" value="InterPro"/>
</dbReference>
<proteinExistence type="predicted"/>
<comment type="caution">
    <text evidence="2">The sequence shown here is derived from an EMBL/GenBank/DDBJ whole genome shotgun (WGS) entry which is preliminary data.</text>
</comment>
<dbReference type="CDD" id="cd19958">
    <property type="entry name" value="pyocin_knob"/>
    <property type="match status" value="1"/>
</dbReference>
<evidence type="ECO:0000256" key="1">
    <source>
        <dbReference type="SAM" id="MobiDB-lite"/>
    </source>
</evidence>
<name>A0A1V3FZ79_9BACL</name>
<accession>A0A1V3FZ79</accession>
<dbReference type="SUPFAM" id="SSF49785">
    <property type="entry name" value="Galactose-binding domain-like"/>
    <property type="match status" value="1"/>
</dbReference>
<reference evidence="2 3" key="1">
    <citation type="submission" date="2016-11" db="EMBL/GenBank/DDBJ databases">
        <authorList>
            <person name="Jaros S."/>
            <person name="Januszkiewicz K."/>
            <person name="Wedrychowicz H."/>
        </authorList>
    </citation>
    <scope>NUCLEOTIDE SEQUENCE [LARGE SCALE GENOMIC DNA]</scope>
    <source>
        <strain evidence="2 3">Con a/3</strain>
    </source>
</reference>
<dbReference type="EMBL" id="MQMF01000013">
    <property type="protein sequence ID" value="OOE06997.1"/>
    <property type="molecule type" value="Genomic_DNA"/>
</dbReference>
<sequence>GVYRRTVYADGRATDWSAPAGTPTPLGTRDLAAVLVPGAYYQSLPANATVARGYPRDGMTCTLDVRQAASALVTQELTHYDATGVKGTYRRTVYADGRVTEWTQTTGTGAGPGTGSQPAPVVPSASPKQSSRRCPVILRFDDGFNGLVHAAEYMAQYGLVGYHAACSALTPHDSIRALHTTYGWEIGNHAAGHESEGTPTFLARVDEGSRVIADLVGEYPMTFTYPRGHRSPEGDREMALRFNQVQLTSEPHTSAVSLAEPSFFSGWTVVDGLADAETQERAFERMKRYAVGSTTQGLVPTLAFHEVAKPGQTPTSSGTVSWDLFTRWIDWLASQGFETLLPRMLRPAQVVVDPGFNAYPVTTFATGAYPWASSSLSIWSRSTSHQYSGLGCIRSASSSAVTGTVSQGLALEPGREYRVHVLANVAPTAGAVEVELRPRLMDGRYVGETIPLVRIDAATNGFKDHTTTFTMPPGTQNASLFIKATGLSGSAVVDHVSIMRADLHDPLDPSKP</sequence>
<evidence type="ECO:0000313" key="3">
    <source>
        <dbReference type="Proteomes" id="UP000188597"/>
    </source>
</evidence>
<feature type="non-terminal residue" evidence="2">
    <location>
        <position position="1"/>
    </location>
</feature>